<accession>A0AAN1EUX3</accession>
<dbReference type="Proteomes" id="UP000195540">
    <property type="component" value="Chromosome"/>
</dbReference>
<protein>
    <submittedName>
        <fullName evidence="1">Uncharacterized protein</fullName>
    </submittedName>
</protein>
<name>A0AAN1EUX3_PROMI</name>
<dbReference type="AlphaFoldDB" id="A0AAN1EUX3"/>
<gene>
    <name evidence="1" type="ORF">AM402_08215</name>
</gene>
<reference evidence="1 2" key="1">
    <citation type="submission" date="2017-05" db="EMBL/GenBank/DDBJ databases">
        <title>Whole genome sequencing of Proteus mirabilis AR_0155.</title>
        <authorList>
            <person name="Conlan S."/>
            <person name="Thomas P.J."/>
            <person name="Mullikin J."/>
            <person name="Frank K.M."/>
            <person name="Segre J.A."/>
        </authorList>
    </citation>
    <scope>NUCLEOTIDE SEQUENCE [LARGE SCALE GENOMIC DNA]</scope>
    <source>
        <strain evidence="1 2">AR_0155</strain>
    </source>
</reference>
<sequence length="76" mass="8924">MPTVEKRNPHRQPPVARQYLIYRYEDRRLSNRNGIAANQDKISTFMVESDTPIVLNHGSSTNINRVIYKERILINN</sequence>
<evidence type="ECO:0000313" key="1">
    <source>
        <dbReference type="EMBL" id="ARX34138.1"/>
    </source>
</evidence>
<organism evidence="1 2">
    <name type="scientific">Proteus mirabilis</name>
    <dbReference type="NCBI Taxonomy" id="584"/>
    <lineage>
        <taxon>Bacteria</taxon>
        <taxon>Pseudomonadati</taxon>
        <taxon>Pseudomonadota</taxon>
        <taxon>Gammaproteobacteria</taxon>
        <taxon>Enterobacterales</taxon>
        <taxon>Morganellaceae</taxon>
        <taxon>Proteus</taxon>
    </lineage>
</organism>
<dbReference type="EMBL" id="CP021694">
    <property type="protein sequence ID" value="ARX34138.1"/>
    <property type="molecule type" value="Genomic_DNA"/>
</dbReference>
<evidence type="ECO:0000313" key="2">
    <source>
        <dbReference type="Proteomes" id="UP000195540"/>
    </source>
</evidence>
<proteinExistence type="predicted"/>